<dbReference type="Proteomes" id="UP000024635">
    <property type="component" value="Unassembled WGS sequence"/>
</dbReference>
<keyword evidence="2" id="KW-1185">Reference proteome</keyword>
<gene>
    <name evidence="1" type="primary">Acey_s0039.g129</name>
    <name evidence="1" type="ORF">Y032_0039g129</name>
</gene>
<protein>
    <submittedName>
        <fullName evidence="1">Uncharacterized protein</fullName>
    </submittedName>
</protein>
<evidence type="ECO:0000313" key="1">
    <source>
        <dbReference type="EMBL" id="EYC14744.1"/>
    </source>
</evidence>
<dbReference type="AlphaFoldDB" id="A0A016UHA5"/>
<dbReference type="OrthoDB" id="26136at2759"/>
<comment type="caution">
    <text evidence="1">The sequence shown here is derived from an EMBL/GenBank/DDBJ whole genome shotgun (WGS) entry which is preliminary data.</text>
</comment>
<reference evidence="2" key="1">
    <citation type="journal article" date="2015" name="Nat. Genet.">
        <title>The genome and transcriptome of the zoonotic hookworm Ancylostoma ceylanicum identify infection-specific gene families.</title>
        <authorList>
            <person name="Schwarz E.M."/>
            <person name="Hu Y."/>
            <person name="Antoshechkin I."/>
            <person name="Miller M.M."/>
            <person name="Sternberg P.W."/>
            <person name="Aroian R.V."/>
        </authorList>
    </citation>
    <scope>NUCLEOTIDE SEQUENCE</scope>
    <source>
        <strain evidence="2">HY135</strain>
    </source>
</reference>
<organism evidence="1 2">
    <name type="scientific">Ancylostoma ceylanicum</name>
    <dbReference type="NCBI Taxonomy" id="53326"/>
    <lineage>
        <taxon>Eukaryota</taxon>
        <taxon>Metazoa</taxon>
        <taxon>Ecdysozoa</taxon>
        <taxon>Nematoda</taxon>
        <taxon>Chromadorea</taxon>
        <taxon>Rhabditida</taxon>
        <taxon>Rhabditina</taxon>
        <taxon>Rhabditomorpha</taxon>
        <taxon>Strongyloidea</taxon>
        <taxon>Ancylostomatidae</taxon>
        <taxon>Ancylostomatinae</taxon>
        <taxon>Ancylostoma</taxon>
    </lineage>
</organism>
<accession>A0A016UHA5</accession>
<dbReference type="EMBL" id="JARK01001375">
    <property type="protein sequence ID" value="EYC14744.1"/>
    <property type="molecule type" value="Genomic_DNA"/>
</dbReference>
<sequence>MSGCLRTQLAILCRPIYGSGHRFPSEALPKGRGVSHNGRLCVSALIALSRQAMEYARYEILHDGSAGLPTQNGAPSRI</sequence>
<proteinExistence type="predicted"/>
<name>A0A016UHA5_9BILA</name>
<evidence type="ECO:0000313" key="2">
    <source>
        <dbReference type="Proteomes" id="UP000024635"/>
    </source>
</evidence>